<proteinExistence type="predicted"/>
<dbReference type="PANTHER" id="PTHR33480:SF1">
    <property type="entry name" value="TYR RECOMBINASE DOMAIN-CONTAINING PROTEIN"/>
    <property type="match status" value="1"/>
</dbReference>
<dbReference type="AlphaFoldDB" id="A0AAV8ZLI6"/>
<protein>
    <submittedName>
        <fullName evidence="1">Uncharacterized protein</fullName>
    </submittedName>
</protein>
<keyword evidence="2" id="KW-1185">Reference proteome</keyword>
<name>A0AAV8ZLI6_9CUCU</name>
<sequence length="308" mass="36181">MDRNTGHFAEYLNGNVLPKYDYQTKNKEYYPCSRCKAVLTKKYLSRHRKTCILKDNTDNNINQASASQTLIACSLDQNNTLHKLRVKEQVFSKMRADEISLTAKTDNLIINFGENYLKKHKREQLTTVCSNKMRELARFLIEFRKITNNSRYNLQDIFKPKLFDMAIECAKRIGGYDIEKKTYRSPSLSAHIGTSLKQVCDNFIRLILKEDQSVIFTDKEETLKNVKRFKELIETQWTTEISSLAFKDLHEKQWEKPVLLPLTRDITKFKEYVTNVANKAVTNLEIDLNNKKEFKKFSSSFFNFNYTI</sequence>
<reference evidence="1" key="1">
    <citation type="journal article" date="2023" name="Insect Mol. Biol.">
        <title>Genome sequencing provides insights into the evolution of gene families encoding plant cell wall-degrading enzymes in longhorned beetles.</title>
        <authorList>
            <person name="Shin N.R."/>
            <person name="Okamura Y."/>
            <person name="Kirsch R."/>
            <person name="Pauchet Y."/>
        </authorList>
    </citation>
    <scope>NUCLEOTIDE SEQUENCE</scope>
    <source>
        <strain evidence="1">RBIC_L_NR</strain>
    </source>
</reference>
<comment type="caution">
    <text evidence="1">The sequence shown here is derived from an EMBL/GenBank/DDBJ whole genome shotgun (WGS) entry which is preliminary data.</text>
</comment>
<evidence type="ECO:0000313" key="1">
    <source>
        <dbReference type="EMBL" id="KAJ8964685.1"/>
    </source>
</evidence>
<organism evidence="1 2">
    <name type="scientific">Rhamnusium bicolor</name>
    <dbReference type="NCBI Taxonomy" id="1586634"/>
    <lineage>
        <taxon>Eukaryota</taxon>
        <taxon>Metazoa</taxon>
        <taxon>Ecdysozoa</taxon>
        <taxon>Arthropoda</taxon>
        <taxon>Hexapoda</taxon>
        <taxon>Insecta</taxon>
        <taxon>Pterygota</taxon>
        <taxon>Neoptera</taxon>
        <taxon>Endopterygota</taxon>
        <taxon>Coleoptera</taxon>
        <taxon>Polyphaga</taxon>
        <taxon>Cucujiformia</taxon>
        <taxon>Chrysomeloidea</taxon>
        <taxon>Cerambycidae</taxon>
        <taxon>Lepturinae</taxon>
        <taxon>Rhagiini</taxon>
        <taxon>Rhamnusium</taxon>
    </lineage>
</organism>
<accession>A0AAV8ZLI6</accession>
<dbReference type="EMBL" id="JANEYF010001325">
    <property type="protein sequence ID" value="KAJ8964685.1"/>
    <property type="molecule type" value="Genomic_DNA"/>
</dbReference>
<gene>
    <name evidence="1" type="ORF">NQ314_004717</name>
</gene>
<dbReference type="PANTHER" id="PTHR33480">
    <property type="entry name" value="SET DOMAIN-CONTAINING PROTEIN-RELATED"/>
    <property type="match status" value="1"/>
</dbReference>
<evidence type="ECO:0000313" key="2">
    <source>
        <dbReference type="Proteomes" id="UP001162156"/>
    </source>
</evidence>
<dbReference type="Proteomes" id="UP001162156">
    <property type="component" value="Unassembled WGS sequence"/>
</dbReference>